<accession>A0ABP1QF92</accession>
<dbReference type="PANTHER" id="PTHR10102">
    <property type="entry name" value="DNA-DIRECTED RNA POLYMERASE, MITOCHONDRIAL"/>
    <property type="match status" value="1"/>
</dbReference>
<evidence type="ECO:0000256" key="7">
    <source>
        <dbReference type="ARBA" id="ARBA00048552"/>
    </source>
</evidence>
<keyword evidence="4 9" id="KW-0808">Transferase</keyword>
<dbReference type="SUPFAM" id="SSF56672">
    <property type="entry name" value="DNA/RNA polymerases"/>
    <property type="match status" value="1"/>
</dbReference>
<evidence type="ECO:0000256" key="9">
    <source>
        <dbReference type="RuleBase" id="RU003805"/>
    </source>
</evidence>
<gene>
    <name evidence="12" type="ORF">ODALV1_LOCUS10731</name>
</gene>
<name>A0ABP1QF92_9HEXA</name>
<feature type="compositionally biased region" description="Polar residues" evidence="10">
    <location>
        <begin position="258"/>
        <end position="278"/>
    </location>
</feature>
<feature type="region of interest" description="Disordered" evidence="10">
    <location>
        <begin position="255"/>
        <end position="291"/>
    </location>
</feature>
<evidence type="ECO:0000256" key="2">
    <source>
        <dbReference type="ARBA" id="ARBA00012418"/>
    </source>
</evidence>
<dbReference type="InterPro" id="IPR046950">
    <property type="entry name" value="DNA-dir_Rpol_C_phage-type"/>
</dbReference>
<keyword evidence="5 9" id="KW-0548">Nucleotidyltransferase</keyword>
<dbReference type="InterPro" id="IPR037159">
    <property type="entry name" value="RNA_POL_N_sf"/>
</dbReference>
<evidence type="ECO:0000259" key="11">
    <source>
        <dbReference type="SMART" id="SM01311"/>
    </source>
</evidence>
<dbReference type="InterPro" id="IPR011990">
    <property type="entry name" value="TPR-like_helical_dom_sf"/>
</dbReference>
<dbReference type="Proteomes" id="UP001642540">
    <property type="component" value="Unassembled WGS sequence"/>
</dbReference>
<evidence type="ECO:0000256" key="10">
    <source>
        <dbReference type="SAM" id="MobiDB-lite"/>
    </source>
</evidence>
<keyword evidence="6 9" id="KW-0804">Transcription</keyword>
<keyword evidence="3 9" id="KW-0240">DNA-directed RNA polymerase</keyword>
<evidence type="ECO:0000256" key="6">
    <source>
        <dbReference type="ARBA" id="ARBA00023163"/>
    </source>
</evidence>
<dbReference type="Gene3D" id="1.25.40.10">
    <property type="entry name" value="Tetratricopeptide repeat domain"/>
    <property type="match status" value="1"/>
</dbReference>
<dbReference type="Gene3D" id="1.10.150.20">
    <property type="entry name" value="5' to 3' exonuclease, C-terminal subdomain"/>
    <property type="match status" value="1"/>
</dbReference>
<dbReference type="PROSITE" id="PS00900">
    <property type="entry name" value="RNA_POL_PHAGE_1"/>
    <property type="match status" value="1"/>
</dbReference>
<comment type="similarity">
    <text evidence="1 9">Belongs to the phage and mitochondrial RNA polymerase family.</text>
</comment>
<dbReference type="InterPro" id="IPR029262">
    <property type="entry name" value="RPOL_N"/>
</dbReference>
<dbReference type="EMBL" id="CAXLJM020000033">
    <property type="protein sequence ID" value="CAL8101094.1"/>
    <property type="molecule type" value="Genomic_DNA"/>
</dbReference>
<comment type="caution">
    <text evidence="12">The sequence shown here is derived from an EMBL/GenBank/DDBJ whole genome shotgun (WGS) entry which is preliminary data.</text>
</comment>
<dbReference type="SMART" id="SM01311">
    <property type="entry name" value="RPOL_N"/>
    <property type="match status" value="1"/>
</dbReference>
<dbReference type="Pfam" id="PF00940">
    <property type="entry name" value="RNA_pol"/>
    <property type="match status" value="1"/>
</dbReference>
<dbReference type="NCBIfam" id="TIGR00756">
    <property type="entry name" value="PPR"/>
    <property type="match status" value="1"/>
</dbReference>
<sequence length="1360" mass="154697">MMSHIFRTDLKVLKSLIRLHHRGSGIVTPQNACENSCPNCGYARRSISLVNQSQYATNEYGLLRYTTRPFSTKTSSNPLLSSLKKSAKKRKGKKSSKTTEIIEEHEKAKVKESTAQLLTLKNKDLSSYIGKLISEASNSKGLSSYTVGTGTMSYSTSSDSPFTVFNYSSPIEPQGHFDLEFSGNSYSSFTDIEMEKSFNVDEGMEQDIVIRKSNSCKTRIPLEKDLIDEEVDTDSIDVASRIRKLDLEKSIHAESDASIPSNLSNDSPISSQSRQSVTPKKKVSLKKENKRSYKYDEREMLAKVKREQMEKLASEVSLNKSLVAYLDMCVFTGQLNRGLNSLNHYRERGRNSSVHSPVTDVKAFNIILHGFAAKGNFKKVKEVFSNIKNDGLKPSVQSYAAVFECIARMAPNVQNKEIVCTYVDALIEDGYEINDLFNKTVFAGDQQRMVLRAIKLQNRDFSPKIQKPFTGYTCKLLQEINSAKSSFVSPAEGLISIEHLKNMADQQLKMELEGTVTIKSIERKDGLENLPYYRKLLQETEERWAEAIKEAIERNFRTLLHQGMKQKYCRTIGLYPFLKVLQPDDYVELIKQEIRKLAEGSETYSPSVTQLYREFGSKVLSRYQVIYKKEKGILEKVHRLYHEYINWYINTTNSNQKASETKNARHKWQDLIYDPKCTGPHVDIGELAWPNSVLSSIGRVLYGIVMRDIKINSQAMKLNSKTEHLVPAFYSIFRMQGVHLKEEIKPHPALVKLFQAASRDELTFDATLVPMVSPPLPWASIRTGGYLLTPAKIIRLPYQAHQQRTRLENCSPDQLYPALDSLNQLGGIPWKINHKVLDTVVEVFNNKGDDDLGIPSPPSECPLPPSIELNMTRQEKLKVHKTRLALKRKKAEMYSLWCDALYRLSLANHFRDDIFWFPHNMDFRGRVYPCPPHLNHLGADMARSILVFAQGKPLGPVGLDWLKTHLVNLTGLKKRDSVDDRLKYANEILDDILDSADNPLTGRKWWAESEEPWQTLACCIEIANAIRSGDPEAYVSHFPVHQDGSCNGLQHYAALGRDQAGAESVNLAPSLLPQDVYSSVATLVEKLRQEDAEKGVKIAQVLDGFIKRKVIKQTVMTTVYGVTRYGARLQIAKQLKDIPGFPKEHMWPASLYLVGRTFDSLQEMFTSTKEIQDWFTECARLISQICGQNVEWITPLGLPVVQPYFRQNKKPYEGFDPSKLPESHALDSFERPNVMKQKNAFPPNFIHSLDSSHMMLTSLHCEQAGITFASVHDCYWTHPCTVEIMNRICREQFVALHSEPILEDLSKFLVEKYSYRENELFKDGSVVDSAKRRLNELLTEVPNKGAFDLKSVLKSIYFFS</sequence>
<evidence type="ECO:0000256" key="8">
    <source>
        <dbReference type="PROSITE-ProRule" id="PRU00708"/>
    </source>
</evidence>
<feature type="domain" description="DNA-directed RNA polymerase N-terminal" evidence="11">
    <location>
        <begin position="505"/>
        <end position="827"/>
    </location>
</feature>
<reference evidence="12 13" key="1">
    <citation type="submission" date="2024-08" db="EMBL/GenBank/DDBJ databases">
        <authorList>
            <person name="Cucini C."/>
            <person name="Frati F."/>
        </authorList>
    </citation>
    <scope>NUCLEOTIDE SEQUENCE [LARGE SCALE GENOMIC DNA]</scope>
</reference>
<dbReference type="Gene3D" id="1.10.287.280">
    <property type="match status" value="1"/>
</dbReference>
<protein>
    <recommendedName>
        <fullName evidence="2 9">DNA-directed RNA polymerase</fullName>
        <ecNumber evidence="2 9">2.7.7.6</ecNumber>
    </recommendedName>
</protein>
<dbReference type="PANTHER" id="PTHR10102:SF0">
    <property type="entry name" value="DNA-DIRECTED RNA POLYMERASE, MITOCHONDRIAL"/>
    <property type="match status" value="1"/>
</dbReference>
<evidence type="ECO:0000256" key="3">
    <source>
        <dbReference type="ARBA" id="ARBA00022478"/>
    </source>
</evidence>
<evidence type="ECO:0000256" key="4">
    <source>
        <dbReference type="ARBA" id="ARBA00022679"/>
    </source>
</evidence>
<comment type="catalytic activity">
    <reaction evidence="7 9">
        <text>RNA(n) + a ribonucleoside 5'-triphosphate = RNA(n+1) + diphosphate</text>
        <dbReference type="Rhea" id="RHEA:21248"/>
        <dbReference type="Rhea" id="RHEA-COMP:14527"/>
        <dbReference type="Rhea" id="RHEA-COMP:17342"/>
        <dbReference type="ChEBI" id="CHEBI:33019"/>
        <dbReference type="ChEBI" id="CHEBI:61557"/>
        <dbReference type="ChEBI" id="CHEBI:140395"/>
        <dbReference type="EC" id="2.7.7.6"/>
    </reaction>
</comment>
<comment type="function">
    <text evidence="9">DNA-dependent RNA polymerase catalyzes the transcription of DNA into RNA using the four ribonucleoside triphosphates as substrates.</text>
</comment>
<feature type="compositionally biased region" description="Low complexity" evidence="10">
    <location>
        <begin position="71"/>
        <end position="84"/>
    </location>
</feature>
<evidence type="ECO:0000256" key="1">
    <source>
        <dbReference type="ARBA" id="ARBA00009493"/>
    </source>
</evidence>
<feature type="repeat" description="PPR" evidence="8">
    <location>
        <begin position="360"/>
        <end position="394"/>
    </location>
</feature>
<dbReference type="InterPro" id="IPR002092">
    <property type="entry name" value="DNA-dir_Rpol_phage-type"/>
</dbReference>
<evidence type="ECO:0000313" key="13">
    <source>
        <dbReference type="Proteomes" id="UP001642540"/>
    </source>
</evidence>
<evidence type="ECO:0000256" key="5">
    <source>
        <dbReference type="ARBA" id="ARBA00022695"/>
    </source>
</evidence>
<evidence type="ECO:0000313" key="12">
    <source>
        <dbReference type="EMBL" id="CAL8101094.1"/>
    </source>
</evidence>
<dbReference type="InterPro" id="IPR002885">
    <property type="entry name" value="PPR_rpt"/>
</dbReference>
<organism evidence="12 13">
    <name type="scientific">Orchesella dallaii</name>
    <dbReference type="NCBI Taxonomy" id="48710"/>
    <lineage>
        <taxon>Eukaryota</taxon>
        <taxon>Metazoa</taxon>
        <taxon>Ecdysozoa</taxon>
        <taxon>Arthropoda</taxon>
        <taxon>Hexapoda</taxon>
        <taxon>Collembola</taxon>
        <taxon>Entomobryomorpha</taxon>
        <taxon>Entomobryoidea</taxon>
        <taxon>Orchesellidae</taxon>
        <taxon>Orchesellinae</taxon>
        <taxon>Orchesella</taxon>
    </lineage>
</organism>
<dbReference type="InterPro" id="IPR043502">
    <property type="entry name" value="DNA/RNA_pol_sf"/>
</dbReference>
<dbReference type="PROSITE" id="PS51375">
    <property type="entry name" value="PPR"/>
    <property type="match status" value="1"/>
</dbReference>
<dbReference type="Gene3D" id="1.10.1320.10">
    <property type="entry name" value="DNA-directed RNA polymerase, N-terminal domain"/>
    <property type="match status" value="1"/>
</dbReference>
<keyword evidence="13" id="KW-1185">Reference proteome</keyword>
<dbReference type="Pfam" id="PF14700">
    <property type="entry name" value="RPOL_N"/>
    <property type="match status" value="1"/>
</dbReference>
<feature type="region of interest" description="Disordered" evidence="10">
    <location>
        <begin position="71"/>
        <end position="99"/>
    </location>
</feature>
<dbReference type="EC" id="2.7.7.6" evidence="2 9"/>
<proteinExistence type="inferred from homology"/>
<dbReference type="PROSITE" id="PS00489">
    <property type="entry name" value="RNA_POL_PHAGE_2"/>
    <property type="match status" value="1"/>
</dbReference>
<feature type="compositionally biased region" description="Basic residues" evidence="10">
    <location>
        <begin position="85"/>
        <end position="96"/>
    </location>
</feature>
<dbReference type="Pfam" id="PF13812">
    <property type="entry name" value="PPR_3"/>
    <property type="match status" value="1"/>
</dbReference>